<feature type="domain" description="Putative auto-transporter adhesin head GIN" evidence="2">
    <location>
        <begin position="54"/>
        <end position="233"/>
    </location>
</feature>
<dbReference type="EMBL" id="CP010777">
    <property type="protein sequence ID" value="AKQ47164.1"/>
    <property type="molecule type" value="Genomic_DNA"/>
</dbReference>
<dbReference type="Proteomes" id="UP000036458">
    <property type="component" value="Chromosome"/>
</dbReference>
<evidence type="ECO:0000313" key="3">
    <source>
        <dbReference type="EMBL" id="AKQ47164.1"/>
    </source>
</evidence>
<dbReference type="InterPro" id="IPR021255">
    <property type="entry name" value="DUF2807"/>
</dbReference>
<protein>
    <recommendedName>
        <fullName evidence="2">Putative auto-transporter adhesin head GIN domain-containing protein</fullName>
    </recommendedName>
</protein>
<keyword evidence="1" id="KW-0732">Signal</keyword>
<dbReference type="AlphaFoldDB" id="A0A0H4VTN6"/>
<feature type="chain" id="PRO_5005212221" description="Putative auto-transporter adhesin head GIN domain-containing protein" evidence="1">
    <location>
        <begin position="36"/>
        <end position="246"/>
    </location>
</feature>
<dbReference type="KEGG" id="ruf:TH63_18400"/>
<keyword evidence="4" id="KW-1185">Reference proteome</keyword>
<sequence>MKEITGYKFTATMKKTFSTLFLLLAFVGFISQARAQAVEGNGKFKTETRAVSTFTSLVISGGFEVELTQGTQESLKLEAEENVLPLIESTVQNGTLTIKIKKGLKSAKRLKAYVTVRDLKKLQLAGGIKLYTTNTITGSALALEFAGGINAVMALKVKDLTADFAGGTKVTFSGTADKVTLDLAGATNLKALELKTNYLTLDAAGASSAQVNVAKELTVDAAGIVTVDYKGSPKVHHSGMGKVRPI</sequence>
<gene>
    <name evidence="3" type="ORF">TH63_18400</name>
</gene>
<evidence type="ECO:0000259" key="2">
    <source>
        <dbReference type="Pfam" id="PF10988"/>
    </source>
</evidence>
<dbReference type="STRING" id="1379910.TH63_18400"/>
<name>A0A0H4VTN6_9BACT</name>
<dbReference type="Pfam" id="PF10988">
    <property type="entry name" value="DUF2807"/>
    <property type="match status" value="1"/>
</dbReference>
<feature type="signal peptide" evidence="1">
    <location>
        <begin position="1"/>
        <end position="35"/>
    </location>
</feature>
<evidence type="ECO:0000313" key="4">
    <source>
        <dbReference type="Proteomes" id="UP000036458"/>
    </source>
</evidence>
<proteinExistence type="predicted"/>
<dbReference type="OrthoDB" id="5585143at2"/>
<organism evidence="3 4">
    <name type="scientific">Rufibacter radiotolerans</name>
    <dbReference type="NCBI Taxonomy" id="1379910"/>
    <lineage>
        <taxon>Bacteria</taxon>
        <taxon>Pseudomonadati</taxon>
        <taxon>Bacteroidota</taxon>
        <taxon>Cytophagia</taxon>
        <taxon>Cytophagales</taxon>
        <taxon>Hymenobacteraceae</taxon>
        <taxon>Rufibacter</taxon>
    </lineage>
</organism>
<reference evidence="3 4" key="1">
    <citation type="submission" date="2015-01" db="EMBL/GenBank/DDBJ databases">
        <title>Rufibacter sp./DG31D/ whole genome sequencing.</title>
        <authorList>
            <person name="Kim M.K."/>
            <person name="Srinivasan S."/>
            <person name="Lee J.-J."/>
        </authorList>
    </citation>
    <scope>NUCLEOTIDE SEQUENCE [LARGE SCALE GENOMIC DNA]</scope>
    <source>
        <strain evidence="3 4">DG31D</strain>
    </source>
</reference>
<evidence type="ECO:0000256" key="1">
    <source>
        <dbReference type="SAM" id="SignalP"/>
    </source>
</evidence>
<dbReference type="PATRIC" id="fig|1379910.4.peg.4012"/>
<accession>A0A0H4VTN6</accession>
<dbReference type="Gene3D" id="2.160.20.120">
    <property type="match status" value="1"/>
</dbReference>